<accession>A0A095KTS4</accession>
<proteinExistence type="predicted"/>
<dbReference type="PROSITE" id="PS51257">
    <property type="entry name" value="PROKAR_LIPOPROTEIN"/>
    <property type="match status" value="1"/>
</dbReference>
<dbReference type="Proteomes" id="UP000030475">
    <property type="component" value="Unassembled WGS sequence"/>
</dbReference>
<dbReference type="Proteomes" id="UP000231878">
    <property type="component" value="Unassembled WGS sequence"/>
</dbReference>
<gene>
    <name evidence="4" type="ORF">CWD88_26515</name>
    <name evidence="3" type="ORF">Y036_2152</name>
</gene>
<evidence type="ECO:0000313" key="5">
    <source>
        <dbReference type="Proteomes" id="UP000030475"/>
    </source>
</evidence>
<comment type="caution">
    <text evidence="3">The sequence shown here is derived from an EMBL/GenBank/DDBJ whole genome shotgun (WGS) entry which is preliminary data.</text>
</comment>
<dbReference type="EMBL" id="JQIM01000010">
    <property type="protein sequence ID" value="KGX05976.1"/>
    <property type="molecule type" value="Genomic_DNA"/>
</dbReference>
<dbReference type="InterPro" id="IPR021847">
    <property type="entry name" value="DUF3443"/>
</dbReference>
<feature type="compositionally biased region" description="Gly residues" evidence="1">
    <location>
        <begin position="42"/>
        <end position="65"/>
    </location>
</feature>
<organism evidence="3 5">
    <name type="scientific">Burkholderia pseudomallei</name>
    <name type="common">Pseudomonas pseudomallei</name>
    <dbReference type="NCBI Taxonomy" id="28450"/>
    <lineage>
        <taxon>Bacteria</taxon>
        <taxon>Pseudomonadati</taxon>
        <taxon>Pseudomonadota</taxon>
        <taxon>Betaproteobacteria</taxon>
        <taxon>Burkholderiales</taxon>
        <taxon>Burkholderiaceae</taxon>
        <taxon>Burkholderia</taxon>
        <taxon>pseudomallei group</taxon>
    </lineage>
</organism>
<reference evidence="4 6" key="2">
    <citation type="submission" date="2017-11" db="EMBL/GenBank/DDBJ databases">
        <title>Molecular characterization of Burkholderia pseudomallei and closely related isolates from Vietnam.</title>
        <authorList>
            <person name="Ustinov D.V."/>
            <person name="Antonov A.S."/>
            <person name="Avdusheva E.F."/>
            <person name="Shpak I.M."/>
            <person name="Zakharova I.B."/>
            <person name="Thi L.A."/>
            <person name="Teteryatnikova N."/>
            <person name="Lopasteyskaya Y.A."/>
            <person name="Kuzyutina J.A."/>
            <person name="Ngo T.N."/>
            <person name="Victorov D.V."/>
        </authorList>
    </citation>
    <scope>NUCLEOTIDE SEQUENCE [LARGE SCALE GENOMIC DNA]</scope>
    <source>
        <strain evidence="4 6">V1512</strain>
    </source>
</reference>
<keyword evidence="4" id="KW-0449">Lipoprotein</keyword>
<dbReference type="AlphaFoldDB" id="A0A095KTS4"/>
<keyword evidence="2" id="KW-0732">Signal</keyword>
<dbReference type="Pfam" id="PF11925">
    <property type="entry name" value="DUF3443"/>
    <property type="match status" value="1"/>
</dbReference>
<dbReference type="OMA" id="TVNVKIC"/>
<evidence type="ECO:0000313" key="6">
    <source>
        <dbReference type="Proteomes" id="UP000231878"/>
    </source>
</evidence>
<evidence type="ECO:0000313" key="3">
    <source>
        <dbReference type="EMBL" id="KGX05976.1"/>
    </source>
</evidence>
<feature type="region of interest" description="Disordered" evidence="1">
    <location>
        <begin position="38"/>
        <end position="66"/>
    </location>
</feature>
<evidence type="ECO:0000256" key="2">
    <source>
        <dbReference type="SAM" id="SignalP"/>
    </source>
</evidence>
<feature type="signal peptide" evidence="2">
    <location>
        <begin position="1"/>
        <end position="25"/>
    </location>
</feature>
<dbReference type="GeneID" id="93061918"/>
<reference evidence="3 5" key="1">
    <citation type="submission" date="2014-08" db="EMBL/GenBank/DDBJ databases">
        <authorList>
            <person name="Bunnell A."/>
            <person name="Chain P.S."/>
            <person name="Chertkov O."/>
            <person name="Currie B.J."/>
            <person name="Daligault H.E."/>
            <person name="Davenport K.W."/>
            <person name="Davis C."/>
            <person name="Gleasner C.D."/>
            <person name="Johnson S.L."/>
            <person name="Kaestli M."/>
            <person name="Koren S."/>
            <person name="Kunde Y.A."/>
            <person name="Mayo M."/>
            <person name="McMurry K.K."/>
            <person name="Price E.P."/>
            <person name="Reitenga K.G."/>
            <person name="Robison R."/>
            <person name="Rosovitz M.J."/>
            <person name="Sarovich D.S."/>
            <person name="Teshima H."/>
        </authorList>
    </citation>
    <scope>NUCLEOTIDE SEQUENCE [LARGE SCALE GENOMIC DNA]</scope>
    <source>
        <strain evidence="3 5">MSHR44</strain>
    </source>
</reference>
<name>A0A095KTS4_BURPE</name>
<sequence>MRFQHTLTRWLGALSLAAATAALVAACGGGGDGGSNASVNTGTGGGDTSAGGGSNGGTGGTGGSGSTPLASNQAAITVSTGVATIINMPTVSVTICAPGTSACQTIGNVLVDTASYGLRIVNTAASGVLGSLPVSSVSGGTLTECGKFVTSYTWGTVRTADVRIAGEQASSLPIQIIGDLGSSGVPSSCSNGNAPSNTAADLGANGILGIGPAPYDCGANCTTSTLYSNYYACPNGNTSCQVTTVPLAQQVANPVPRFATDNNGVIVAMNPPAGGSATGTLTFGINTQSNNALPAGVTKLTSTTAGDLTGTLLGRAITTAFFDTGSNAYFFDTGGSTAVSLPVCSNNSSFYCPSSTQTTTATVVGLNGAQASQSISIGNASALFSSYKSAVPNLGGPFGNTRVLDFGLPHFFGKTLYFGMDLTGSGGAAPYVAF</sequence>
<evidence type="ECO:0000313" key="4">
    <source>
        <dbReference type="EMBL" id="PJO63342.1"/>
    </source>
</evidence>
<evidence type="ECO:0000256" key="1">
    <source>
        <dbReference type="SAM" id="MobiDB-lite"/>
    </source>
</evidence>
<dbReference type="EMBL" id="PHRB01000033">
    <property type="protein sequence ID" value="PJO63342.1"/>
    <property type="molecule type" value="Genomic_DNA"/>
</dbReference>
<feature type="chain" id="PRO_5015031705" evidence="2">
    <location>
        <begin position="26"/>
        <end position="434"/>
    </location>
</feature>
<protein>
    <submittedName>
        <fullName evidence="4">Gly/Ala/Ser-rich lipoprotein</fullName>
    </submittedName>
</protein>
<dbReference type="OrthoDB" id="5289858at2"/>
<dbReference type="RefSeq" id="WP_004524401.1">
    <property type="nucleotide sequence ID" value="NZ_AP028071.1"/>
</dbReference>